<sequence length="204" mass="21474">MKTARTLVTLGLGTLATLAAVASPAVAQGSGSGQAKAAQHCVVDTENGGTSCFSTYREAISFATKGRVADAPNDTRAAAHDTKLQERLSGPRSEHGAKLSKNVMNARSAAAAEYRVLGTVYRDKDFGGGSYTYSGSVGCGWRYPEFAAMADGWNDQVSSVSSGQCDVTLYQHANFLGFSQTYRGNVPYIGDAMNDQASSVSFDR</sequence>
<feature type="signal peptide" evidence="2">
    <location>
        <begin position="1"/>
        <end position="27"/>
    </location>
</feature>
<evidence type="ECO:0000256" key="2">
    <source>
        <dbReference type="SAM" id="SignalP"/>
    </source>
</evidence>
<gene>
    <name evidence="3" type="ORF">RM609_32710</name>
</gene>
<organism evidence="3 4">
    <name type="scientific">Streptomyces hesseae</name>
    <dbReference type="NCBI Taxonomy" id="3075519"/>
    <lineage>
        <taxon>Bacteria</taxon>
        <taxon>Bacillati</taxon>
        <taxon>Actinomycetota</taxon>
        <taxon>Actinomycetes</taxon>
        <taxon>Kitasatosporales</taxon>
        <taxon>Streptomycetaceae</taxon>
        <taxon>Streptomyces</taxon>
    </lineage>
</organism>
<evidence type="ECO:0000256" key="1">
    <source>
        <dbReference type="SAM" id="MobiDB-lite"/>
    </source>
</evidence>
<keyword evidence="4" id="KW-1185">Reference proteome</keyword>
<accession>A0ABU2SY69</accession>
<dbReference type="InterPro" id="IPR011024">
    <property type="entry name" value="G_crystallin-like"/>
</dbReference>
<comment type="caution">
    <text evidence="3">The sequence shown here is derived from an EMBL/GenBank/DDBJ whole genome shotgun (WGS) entry which is preliminary data.</text>
</comment>
<keyword evidence="2" id="KW-0732">Signal</keyword>
<feature type="compositionally biased region" description="Basic and acidic residues" evidence="1">
    <location>
        <begin position="77"/>
        <end position="86"/>
    </location>
</feature>
<dbReference type="Gene3D" id="2.60.20.10">
    <property type="entry name" value="Crystallins"/>
    <property type="match status" value="1"/>
</dbReference>
<feature type="chain" id="PRO_5047454774" description="Beta/gamma crystallin 'Greek key' domain-containing protein" evidence="2">
    <location>
        <begin position="28"/>
        <end position="204"/>
    </location>
</feature>
<name>A0ABU2SY69_9ACTN</name>
<protein>
    <recommendedName>
        <fullName evidence="5">Beta/gamma crystallin 'Greek key' domain-containing protein</fullName>
    </recommendedName>
</protein>
<reference evidence="3" key="1">
    <citation type="submission" date="2024-05" db="EMBL/GenBank/DDBJ databases">
        <title>30 novel species of actinomycetes from the DSMZ collection.</title>
        <authorList>
            <person name="Nouioui I."/>
        </authorList>
    </citation>
    <scope>NUCLEOTIDE SEQUENCE</scope>
    <source>
        <strain evidence="3">DSM 40473</strain>
    </source>
</reference>
<proteinExistence type="predicted"/>
<dbReference type="SUPFAM" id="SSF49695">
    <property type="entry name" value="gamma-Crystallin-like"/>
    <property type="match status" value="1"/>
</dbReference>
<evidence type="ECO:0000313" key="3">
    <source>
        <dbReference type="EMBL" id="MDT0453802.1"/>
    </source>
</evidence>
<feature type="region of interest" description="Disordered" evidence="1">
    <location>
        <begin position="71"/>
        <end position="97"/>
    </location>
</feature>
<dbReference type="RefSeq" id="WP_311616016.1">
    <property type="nucleotide sequence ID" value="NZ_JAVRFI010000037.1"/>
</dbReference>
<dbReference type="Proteomes" id="UP001180531">
    <property type="component" value="Unassembled WGS sequence"/>
</dbReference>
<evidence type="ECO:0000313" key="4">
    <source>
        <dbReference type="Proteomes" id="UP001180531"/>
    </source>
</evidence>
<evidence type="ECO:0008006" key="5">
    <source>
        <dbReference type="Google" id="ProtNLM"/>
    </source>
</evidence>
<dbReference type="EMBL" id="JAVRFI010000037">
    <property type="protein sequence ID" value="MDT0453802.1"/>
    <property type="molecule type" value="Genomic_DNA"/>
</dbReference>